<keyword evidence="2" id="KW-0732">Signal</keyword>
<dbReference type="AlphaFoldDB" id="Q2QSM7"/>
<feature type="region of interest" description="Disordered" evidence="1">
    <location>
        <begin position="109"/>
        <end position="131"/>
    </location>
</feature>
<organism evidence="3">
    <name type="scientific">Oryza sativa subsp. japonica</name>
    <name type="common">Rice</name>
    <dbReference type="NCBI Taxonomy" id="39947"/>
    <lineage>
        <taxon>Eukaryota</taxon>
        <taxon>Viridiplantae</taxon>
        <taxon>Streptophyta</taxon>
        <taxon>Embryophyta</taxon>
        <taxon>Tracheophyta</taxon>
        <taxon>Spermatophyta</taxon>
        <taxon>Magnoliopsida</taxon>
        <taxon>Liliopsida</taxon>
        <taxon>Poales</taxon>
        <taxon>Poaceae</taxon>
        <taxon>BOP clade</taxon>
        <taxon>Oryzoideae</taxon>
        <taxon>Oryzeae</taxon>
        <taxon>Oryzinae</taxon>
        <taxon>Oryza</taxon>
        <taxon>Oryza sativa</taxon>
    </lineage>
</organism>
<evidence type="ECO:0000313" key="3">
    <source>
        <dbReference type="EMBL" id="ABA97922.1"/>
    </source>
</evidence>
<feature type="signal peptide" evidence="2">
    <location>
        <begin position="1"/>
        <end position="20"/>
    </location>
</feature>
<reference evidence="3" key="3">
    <citation type="submission" date="2006-01" db="EMBL/GenBank/DDBJ databases">
        <authorList>
            <person name="Buell R."/>
        </authorList>
    </citation>
    <scope>NUCLEOTIDE SEQUENCE</scope>
</reference>
<reference evidence="3" key="1">
    <citation type="journal article" date="2005" name="BMC Biol.">
        <title>The sequence of rice chromosomes 11 and 12, rich in disease resistance genes and recent gene duplications.</title>
        <authorList>
            <consortium name="The rice chromosomes 11 and 12 sequencing consortia"/>
        </authorList>
    </citation>
    <scope>NUCLEOTIDE SEQUENCE [LARGE SCALE GENOMIC DNA]</scope>
</reference>
<accession>Q2QSM7</accession>
<protein>
    <submittedName>
        <fullName evidence="3">Uncharacterized protein</fullName>
    </submittedName>
</protein>
<name>Q2QSM7_ORYSJ</name>
<reference evidence="3" key="2">
    <citation type="submission" date="2005-04" db="EMBL/GenBank/DDBJ databases">
        <authorList>
            <person name="Buell C.R."/>
            <person name="Wing R.A."/>
            <person name="McCombie W.A."/>
            <person name="Ouyang S."/>
        </authorList>
    </citation>
    <scope>NUCLEOTIDE SEQUENCE</scope>
</reference>
<dbReference type="EMBL" id="DP000011">
    <property type="protein sequence ID" value="ABA97922.1"/>
    <property type="molecule type" value="Genomic_DNA"/>
</dbReference>
<sequence length="153" mass="16877">MATIFCLFSFSSLSSPLAQGETASLSFGSLGRNRRYFSRWVYPDIDVDLSIPNPHLCNSCTYLMKDKERDQAVGQMMLVLPAFIGSEVWPGEQSAERFTAWPPGFLRGQGESEQDRIRASQANPSQGLCGTSGTQKSWVIIGPMLRAKPIPTV</sequence>
<proteinExistence type="predicted"/>
<feature type="chain" id="PRO_5004214211" evidence="2">
    <location>
        <begin position="21"/>
        <end position="153"/>
    </location>
</feature>
<feature type="compositionally biased region" description="Polar residues" evidence="1">
    <location>
        <begin position="120"/>
        <end position="131"/>
    </location>
</feature>
<evidence type="ECO:0000256" key="2">
    <source>
        <dbReference type="SAM" id="SignalP"/>
    </source>
</evidence>
<gene>
    <name evidence="3" type="ordered locus">LOC_Os12g23570</name>
</gene>
<evidence type="ECO:0000256" key="1">
    <source>
        <dbReference type="SAM" id="MobiDB-lite"/>
    </source>
</evidence>